<sequence length="99" mass="11541">MLQAQIYIDKDEVFGSLPLYEYILRFLIRHRVAGATAFRGQIGFGVHHQLKRPDSIFSFDEPPMLIIFIDEEHRVREVLKALRKEISSGLIVVNQVEKF</sequence>
<comment type="similarity">
    <text evidence="1">Belongs to the UPF0166 family.</text>
</comment>
<gene>
    <name evidence="2" type="ORF">F0L74_32220</name>
</gene>
<dbReference type="Pfam" id="PF02641">
    <property type="entry name" value="DUF190"/>
    <property type="match status" value="1"/>
</dbReference>
<evidence type="ECO:0000313" key="2">
    <source>
        <dbReference type="EMBL" id="KAA2240803.1"/>
    </source>
</evidence>
<dbReference type="SUPFAM" id="SSF54913">
    <property type="entry name" value="GlnB-like"/>
    <property type="match status" value="1"/>
</dbReference>
<keyword evidence="3" id="KW-1185">Reference proteome</keyword>
<dbReference type="PANTHER" id="PTHR35983">
    <property type="entry name" value="UPF0166 PROTEIN TM_0021"/>
    <property type="match status" value="1"/>
</dbReference>
<name>A0A5B2VME2_9BACT</name>
<proteinExistence type="inferred from homology"/>
<dbReference type="InterPro" id="IPR003793">
    <property type="entry name" value="UPF0166"/>
</dbReference>
<protein>
    <submittedName>
        <fullName evidence="2">DUF190 domain-containing protein</fullName>
    </submittedName>
</protein>
<dbReference type="PANTHER" id="PTHR35983:SF1">
    <property type="entry name" value="UPF0166 PROTEIN TM_0021"/>
    <property type="match status" value="1"/>
</dbReference>
<dbReference type="Gene3D" id="3.30.70.120">
    <property type="match status" value="1"/>
</dbReference>
<evidence type="ECO:0000256" key="1">
    <source>
        <dbReference type="ARBA" id="ARBA00010554"/>
    </source>
</evidence>
<dbReference type="EMBL" id="VUOC01000004">
    <property type="protein sequence ID" value="KAA2240803.1"/>
    <property type="molecule type" value="Genomic_DNA"/>
</dbReference>
<accession>A0A5B2VME2</accession>
<reference evidence="2 3" key="1">
    <citation type="submission" date="2019-09" db="EMBL/GenBank/DDBJ databases">
        <title>Chitinophaga ginsengihumi sp. nov., isolated from soil of ginseng rhizosphere.</title>
        <authorList>
            <person name="Lee J."/>
        </authorList>
    </citation>
    <scope>NUCLEOTIDE SEQUENCE [LARGE SCALE GENOMIC DNA]</scope>
    <source>
        <strain evidence="2 3">BN140078</strain>
    </source>
</reference>
<dbReference type="InterPro" id="IPR011322">
    <property type="entry name" value="N-reg_PII-like_a/b"/>
</dbReference>
<organism evidence="2 3">
    <name type="scientific">Chitinophaga agrisoli</name>
    <dbReference type="NCBI Taxonomy" id="2607653"/>
    <lineage>
        <taxon>Bacteria</taxon>
        <taxon>Pseudomonadati</taxon>
        <taxon>Bacteroidota</taxon>
        <taxon>Chitinophagia</taxon>
        <taxon>Chitinophagales</taxon>
        <taxon>Chitinophagaceae</taxon>
        <taxon>Chitinophaga</taxon>
    </lineage>
</organism>
<comment type="caution">
    <text evidence="2">The sequence shown here is derived from an EMBL/GenBank/DDBJ whole genome shotgun (WGS) entry which is preliminary data.</text>
</comment>
<dbReference type="RefSeq" id="WP_149841981.1">
    <property type="nucleotide sequence ID" value="NZ_VUOC01000004.1"/>
</dbReference>
<evidence type="ECO:0000313" key="3">
    <source>
        <dbReference type="Proteomes" id="UP000324611"/>
    </source>
</evidence>
<dbReference type="InterPro" id="IPR015867">
    <property type="entry name" value="N-reg_PII/ATP_PRibTrfase_C"/>
</dbReference>
<dbReference type="AlphaFoldDB" id="A0A5B2VME2"/>
<dbReference type="Proteomes" id="UP000324611">
    <property type="component" value="Unassembled WGS sequence"/>
</dbReference>
<reference evidence="2 3" key="2">
    <citation type="submission" date="2019-09" db="EMBL/GenBank/DDBJ databases">
        <authorList>
            <person name="Jin C."/>
        </authorList>
    </citation>
    <scope>NUCLEOTIDE SEQUENCE [LARGE SCALE GENOMIC DNA]</scope>
    <source>
        <strain evidence="2 3">BN140078</strain>
    </source>
</reference>